<dbReference type="PANTHER" id="PTHR33281:SF19">
    <property type="entry name" value="VOLTAGE-DEPENDENT ANION CHANNEL-FORMING PROTEIN YNEE"/>
    <property type="match status" value="1"/>
</dbReference>
<feature type="compositionally biased region" description="Polar residues" evidence="8">
    <location>
        <begin position="16"/>
        <end position="25"/>
    </location>
</feature>
<feature type="compositionally biased region" description="Low complexity" evidence="8">
    <location>
        <begin position="510"/>
        <end position="519"/>
    </location>
</feature>
<evidence type="ECO:0000256" key="6">
    <source>
        <dbReference type="ARBA" id="ARBA00023065"/>
    </source>
</evidence>
<evidence type="ECO:0000313" key="10">
    <source>
        <dbReference type="EMBL" id="KAI3427099.1"/>
    </source>
</evidence>
<dbReference type="OrthoDB" id="1368at2759"/>
<evidence type="ECO:0000256" key="7">
    <source>
        <dbReference type="ARBA" id="ARBA00023136"/>
    </source>
</evidence>
<comment type="subcellular location">
    <subcellularLocation>
        <location evidence="1">Cell membrane</location>
        <topology evidence="1">Multi-pass membrane protein</topology>
    </subcellularLocation>
</comment>
<dbReference type="EMBL" id="SIDB01000010">
    <property type="protein sequence ID" value="KAI3427099.1"/>
    <property type="molecule type" value="Genomic_DNA"/>
</dbReference>
<reference evidence="10" key="1">
    <citation type="journal article" date="2019" name="Plant J.">
        <title>Chlorella vulgaris genome assembly and annotation reveals the molecular basis for metabolic acclimation to high light conditions.</title>
        <authorList>
            <person name="Cecchin M."/>
            <person name="Marcolungo L."/>
            <person name="Rossato M."/>
            <person name="Girolomoni L."/>
            <person name="Cosentino E."/>
            <person name="Cuine S."/>
            <person name="Li-Beisson Y."/>
            <person name="Delledonne M."/>
            <person name="Ballottari M."/>
        </authorList>
    </citation>
    <scope>NUCLEOTIDE SEQUENCE</scope>
    <source>
        <strain evidence="10">211/11P</strain>
    </source>
</reference>
<feature type="region of interest" description="Disordered" evidence="8">
    <location>
        <begin position="541"/>
        <end position="564"/>
    </location>
</feature>
<dbReference type="Pfam" id="PF25539">
    <property type="entry name" value="Bestrophin_2"/>
    <property type="match status" value="1"/>
</dbReference>
<comment type="caution">
    <text evidence="10">The sequence shown here is derived from an EMBL/GenBank/DDBJ whole genome shotgun (WGS) entry which is preliminary data.</text>
</comment>
<name>A0A9D4YUJ9_CHLVU</name>
<evidence type="ECO:0000256" key="2">
    <source>
        <dbReference type="ARBA" id="ARBA00022448"/>
    </source>
</evidence>
<sequence length="564" mass="61561">MPAESLYSHPPARGSSPESVHGRTNSLTSLVRPLGKARQKLQHLAQQTPFVRFIEDNDGQDKDENDIYRGRNPADQVFTFERWNKHRNSMRYSKHLLHMFTSRVFRQLLGPVLAVMALGLAVGVYETLVATGALPGHWPHVTLALGQGFNLTAFALSLLLVFRTNSSYDRWWEARKLWGGVVNRSRDIVRQSLVFFRDEDAHLRELLARWTMAFPRVLMCHLREDMDVAKEVAHLLTAHEVTVMCAAAHRPNFVLQVMAEVVRVARPNELCRMRMDDNLTFFEDAMGSCERILRTPIPLSYTRHTSRFLLVWLILLPFTLWAAYSWFSILLSGIFAFLMFGIDEIGVQIEEPFGILPLEAIGATIERNIRELMARSFDVTGLVQAQNVRGDVSELAGSDVAAVLALGEEFEFGEMRGAAPEGSQEAEYNSQVDAKWMGAAASGGGAPFISLTATTSGQEGGSSDGASPASGGRQAPDAPRRVQFGSATVIEMEGRGGGAEVGSSGGGRSGSPSRQGVPGLASVAGVTALHRRASLVEVELASGASPALSPRDGAGGSSFTWLHD</sequence>
<evidence type="ECO:0000256" key="9">
    <source>
        <dbReference type="SAM" id="Phobius"/>
    </source>
</evidence>
<dbReference type="Proteomes" id="UP001055712">
    <property type="component" value="Unassembled WGS sequence"/>
</dbReference>
<keyword evidence="4 9" id="KW-0812">Transmembrane</keyword>
<gene>
    <name evidence="10" type="ORF">D9Q98_007038</name>
</gene>
<dbReference type="GO" id="GO:0005254">
    <property type="term" value="F:chloride channel activity"/>
    <property type="evidence" value="ECO:0007669"/>
    <property type="project" value="InterPro"/>
</dbReference>
<protein>
    <submittedName>
        <fullName evidence="10">Uncharacterized protein</fullName>
    </submittedName>
</protein>
<dbReference type="AlphaFoldDB" id="A0A9D4YUJ9"/>
<dbReference type="GO" id="GO:0005886">
    <property type="term" value="C:plasma membrane"/>
    <property type="evidence" value="ECO:0007669"/>
    <property type="project" value="UniProtKB-SubCell"/>
</dbReference>
<evidence type="ECO:0000313" key="11">
    <source>
        <dbReference type="Proteomes" id="UP001055712"/>
    </source>
</evidence>
<feature type="transmembrane region" description="Helical" evidence="9">
    <location>
        <begin position="104"/>
        <end position="125"/>
    </location>
</feature>
<reference evidence="10" key="2">
    <citation type="submission" date="2020-11" db="EMBL/GenBank/DDBJ databases">
        <authorList>
            <person name="Cecchin M."/>
            <person name="Marcolungo L."/>
            <person name="Rossato M."/>
            <person name="Girolomoni L."/>
            <person name="Cosentino E."/>
            <person name="Cuine S."/>
            <person name="Li-Beisson Y."/>
            <person name="Delledonne M."/>
            <person name="Ballottari M."/>
        </authorList>
    </citation>
    <scope>NUCLEOTIDE SEQUENCE</scope>
    <source>
        <strain evidence="10">211/11P</strain>
        <tissue evidence="10">Whole cell</tissue>
    </source>
</reference>
<keyword evidence="6" id="KW-0406">Ion transport</keyword>
<keyword evidence="3" id="KW-1003">Cell membrane</keyword>
<feature type="transmembrane region" description="Helical" evidence="9">
    <location>
        <begin position="309"/>
        <end position="342"/>
    </location>
</feature>
<feature type="compositionally biased region" description="Gly residues" evidence="8">
    <location>
        <begin position="495"/>
        <end position="509"/>
    </location>
</feature>
<evidence type="ECO:0000256" key="3">
    <source>
        <dbReference type="ARBA" id="ARBA00022475"/>
    </source>
</evidence>
<feature type="transmembrane region" description="Helical" evidence="9">
    <location>
        <begin position="137"/>
        <end position="162"/>
    </location>
</feature>
<feature type="region of interest" description="Disordered" evidence="8">
    <location>
        <begin position="1"/>
        <end position="25"/>
    </location>
</feature>
<evidence type="ECO:0000256" key="4">
    <source>
        <dbReference type="ARBA" id="ARBA00022692"/>
    </source>
</evidence>
<keyword evidence="11" id="KW-1185">Reference proteome</keyword>
<keyword evidence="7 9" id="KW-0472">Membrane</keyword>
<keyword evidence="2" id="KW-0813">Transport</keyword>
<keyword evidence="5 9" id="KW-1133">Transmembrane helix</keyword>
<feature type="region of interest" description="Disordered" evidence="8">
    <location>
        <begin position="493"/>
        <end position="519"/>
    </location>
</feature>
<accession>A0A9D4YUJ9</accession>
<evidence type="ECO:0000256" key="1">
    <source>
        <dbReference type="ARBA" id="ARBA00004651"/>
    </source>
</evidence>
<feature type="region of interest" description="Disordered" evidence="8">
    <location>
        <begin position="450"/>
        <end position="481"/>
    </location>
</feature>
<dbReference type="PANTHER" id="PTHR33281">
    <property type="entry name" value="UPF0187 PROTEIN YNEE"/>
    <property type="match status" value="1"/>
</dbReference>
<proteinExistence type="predicted"/>
<dbReference type="InterPro" id="IPR044669">
    <property type="entry name" value="YneE/VCCN1/2-like"/>
</dbReference>
<organism evidence="10 11">
    <name type="scientific">Chlorella vulgaris</name>
    <name type="common">Green alga</name>
    <dbReference type="NCBI Taxonomy" id="3077"/>
    <lineage>
        <taxon>Eukaryota</taxon>
        <taxon>Viridiplantae</taxon>
        <taxon>Chlorophyta</taxon>
        <taxon>core chlorophytes</taxon>
        <taxon>Trebouxiophyceae</taxon>
        <taxon>Chlorellales</taxon>
        <taxon>Chlorellaceae</taxon>
        <taxon>Chlorella clade</taxon>
        <taxon>Chlorella</taxon>
    </lineage>
</organism>
<evidence type="ECO:0000256" key="8">
    <source>
        <dbReference type="SAM" id="MobiDB-lite"/>
    </source>
</evidence>
<evidence type="ECO:0000256" key="5">
    <source>
        <dbReference type="ARBA" id="ARBA00022989"/>
    </source>
</evidence>